<dbReference type="SUPFAM" id="SSF50978">
    <property type="entry name" value="WD40 repeat-like"/>
    <property type="match status" value="1"/>
</dbReference>
<dbReference type="PANTHER" id="PTHR46853:SF1">
    <property type="entry name" value="METHYLOSOME PROTEIN 50"/>
    <property type="match status" value="1"/>
</dbReference>
<dbReference type="InterPro" id="IPR015943">
    <property type="entry name" value="WD40/YVTN_repeat-like_dom_sf"/>
</dbReference>
<dbReference type="Gene3D" id="2.130.10.10">
    <property type="entry name" value="YVTN repeat-like/Quinoprotein amine dehydrogenase"/>
    <property type="match status" value="1"/>
</dbReference>
<evidence type="ECO:0000256" key="1">
    <source>
        <dbReference type="ARBA" id="ARBA00004496"/>
    </source>
</evidence>
<organism evidence="4 5">
    <name type="scientific">Galleria mellonella</name>
    <name type="common">Greater wax moth</name>
    <dbReference type="NCBI Taxonomy" id="7137"/>
    <lineage>
        <taxon>Eukaryota</taxon>
        <taxon>Metazoa</taxon>
        <taxon>Ecdysozoa</taxon>
        <taxon>Arthropoda</taxon>
        <taxon>Hexapoda</taxon>
        <taxon>Insecta</taxon>
        <taxon>Pterygota</taxon>
        <taxon>Neoptera</taxon>
        <taxon>Endopterygota</taxon>
        <taxon>Lepidoptera</taxon>
        <taxon>Glossata</taxon>
        <taxon>Ditrysia</taxon>
        <taxon>Pyraloidea</taxon>
        <taxon>Pyralidae</taxon>
        <taxon>Galleriinae</taxon>
        <taxon>Galleria</taxon>
    </lineage>
</organism>
<keyword evidence="4" id="KW-1185">Reference proteome</keyword>
<gene>
    <name evidence="5" type="primary">LOC113510321</name>
</gene>
<sequence>MENSNKIVPPHLNAEVYRTDTTGTSTISYLDYIQIHEDSSVLVGRSELTGRYWNGGASVYKTIEEGQKCLSETKNSIYLTSGTADGCFIGNSGKVLLCEDSGAVSVWSTSSEDAWKFWNEDVSAAEHDDAALAIGCLVPEKEYITVGGDGNIKIWDINEMLCIRNYNAAHSMPICSVSVKFNSNNNFATASLDESITLWDENVSKPVLDLVQNNCGVRCLQWIDDNKLVFGDEAGVLSLVDARNPQNTTKLMEFPAAVHKLVTHKESHKMGICCDNKIVSVCSISEDDKIKVVYHDRHMHKNYVRGMAWDVKEDNVLHTLGWDGEIQTHNIVWD</sequence>
<dbReference type="PROSITE" id="PS50082">
    <property type="entry name" value="WD_REPEATS_2"/>
    <property type="match status" value="1"/>
</dbReference>
<dbReference type="InterPro" id="IPR001680">
    <property type="entry name" value="WD40_rpt"/>
</dbReference>
<keyword evidence="2" id="KW-0963">Cytoplasm</keyword>
<dbReference type="PANTHER" id="PTHR46853">
    <property type="entry name" value="METHYLOSOME PROTEIN 50"/>
    <property type="match status" value="1"/>
</dbReference>
<name>A0ABM3MHE5_GALME</name>
<evidence type="ECO:0000313" key="5">
    <source>
        <dbReference type="RefSeq" id="XP_052750563.1"/>
    </source>
</evidence>
<proteinExistence type="predicted"/>
<evidence type="ECO:0000313" key="4">
    <source>
        <dbReference type="Proteomes" id="UP001652740"/>
    </source>
</evidence>
<comment type="subcellular location">
    <subcellularLocation>
        <location evidence="1">Cytoplasm</location>
    </subcellularLocation>
</comment>
<dbReference type="InterPro" id="IPR052139">
    <property type="entry name" value="Methylosome_Comp_WDR77"/>
</dbReference>
<dbReference type="Proteomes" id="UP001652740">
    <property type="component" value="Unplaced"/>
</dbReference>
<dbReference type="RefSeq" id="XP_052750563.1">
    <property type="nucleotide sequence ID" value="XM_052894603.1"/>
</dbReference>
<keyword evidence="3" id="KW-0853">WD repeat</keyword>
<dbReference type="GeneID" id="113510321"/>
<evidence type="ECO:0000256" key="2">
    <source>
        <dbReference type="ARBA" id="ARBA00022490"/>
    </source>
</evidence>
<dbReference type="SMART" id="SM00320">
    <property type="entry name" value="WD40"/>
    <property type="match status" value="4"/>
</dbReference>
<protein>
    <submittedName>
        <fullName evidence="5">Methylosome protein 50-like</fullName>
    </submittedName>
</protein>
<evidence type="ECO:0000256" key="3">
    <source>
        <dbReference type="PROSITE-ProRule" id="PRU00221"/>
    </source>
</evidence>
<dbReference type="InterPro" id="IPR036322">
    <property type="entry name" value="WD40_repeat_dom_sf"/>
</dbReference>
<dbReference type="Pfam" id="PF00400">
    <property type="entry name" value="WD40"/>
    <property type="match status" value="2"/>
</dbReference>
<accession>A0ABM3MHE5</accession>
<feature type="repeat" description="WD" evidence="3">
    <location>
        <begin position="167"/>
        <end position="200"/>
    </location>
</feature>
<reference evidence="5" key="1">
    <citation type="submission" date="2025-08" db="UniProtKB">
        <authorList>
            <consortium name="RefSeq"/>
        </authorList>
    </citation>
    <scope>IDENTIFICATION</scope>
    <source>
        <tissue evidence="5">Whole larvae</tissue>
    </source>
</reference>